<proteinExistence type="predicted"/>
<dbReference type="Proteomes" id="UP000799539">
    <property type="component" value="Unassembled WGS sequence"/>
</dbReference>
<evidence type="ECO:0000256" key="1">
    <source>
        <dbReference type="ARBA" id="ARBA00022723"/>
    </source>
</evidence>
<accession>A0A6A6FK06</accession>
<evidence type="ECO:0000256" key="3">
    <source>
        <dbReference type="ARBA" id="ARBA00023015"/>
    </source>
</evidence>
<keyword evidence="3" id="KW-0805">Transcription regulation</keyword>
<feature type="region of interest" description="Disordered" evidence="7">
    <location>
        <begin position="78"/>
        <end position="97"/>
    </location>
</feature>
<evidence type="ECO:0000256" key="2">
    <source>
        <dbReference type="ARBA" id="ARBA00022833"/>
    </source>
</evidence>
<evidence type="ECO:0000256" key="4">
    <source>
        <dbReference type="ARBA" id="ARBA00023125"/>
    </source>
</evidence>
<keyword evidence="5" id="KW-0804">Transcription</keyword>
<evidence type="ECO:0000256" key="7">
    <source>
        <dbReference type="SAM" id="MobiDB-lite"/>
    </source>
</evidence>
<reference evidence="8" key="1">
    <citation type="journal article" date="2020" name="Stud. Mycol.">
        <title>101 Dothideomycetes genomes: a test case for predicting lifestyles and emergence of pathogens.</title>
        <authorList>
            <person name="Haridas S."/>
            <person name="Albert R."/>
            <person name="Binder M."/>
            <person name="Bloem J."/>
            <person name="Labutti K."/>
            <person name="Salamov A."/>
            <person name="Andreopoulos B."/>
            <person name="Baker S."/>
            <person name="Barry K."/>
            <person name="Bills G."/>
            <person name="Bluhm B."/>
            <person name="Cannon C."/>
            <person name="Castanera R."/>
            <person name="Culley D."/>
            <person name="Daum C."/>
            <person name="Ezra D."/>
            <person name="Gonzalez J."/>
            <person name="Henrissat B."/>
            <person name="Kuo A."/>
            <person name="Liang C."/>
            <person name="Lipzen A."/>
            <person name="Lutzoni F."/>
            <person name="Magnuson J."/>
            <person name="Mondo S."/>
            <person name="Nolan M."/>
            <person name="Ohm R."/>
            <person name="Pangilinan J."/>
            <person name="Park H.-J."/>
            <person name="Ramirez L."/>
            <person name="Alfaro M."/>
            <person name="Sun H."/>
            <person name="Tritt A."/>
            <person name="Yoshinaga Y."/>
            <person name="Zwiers L.-H."/>
            <person name="Turgeon B."/>
            <person name="Goodwin S."/>
            <person name="Spatafora J."/>
            <person name="Crous P."/>
            <person name="Grigoriev I."/>
        </authorList>
    </citation>
    <scope>NUCLEOTIDE SEQUENCE</scope>
    <source>
        <strain evidence="8">SCOH1-5</strain>
    </source>
</reference>
<protein>
    <submittedName>
        <fullName evidence="8">Uncharacterized protein</fullName>
    </submittedName>
</protein>
<dbReference type="EMBL" id="ML992669">
    <property type="protein sequence ID" value="KAF2213799.1"/>
    <property type="molecule type" value="Genomic_DNA"/>
</dbReference>
<name>A0A6A6FK06_9PEZI</name>
<dbReference type="AlphaFoldDB" id="A0A6A6FK06"/>
<keyword evidence="1" id="KW-0479">Metal-binding</keyword>
<sequence>MPTATRELQYVNAKLPKIRTAYQMSIAMPSSPPASATCHSAMPLGQSRELPMPVVSRITSIAQAQATLQHCATRLNKSWQGNPARASPPGSPIDGQEKRHFQRWLEQWEQAFTAYLSLHMSGMKADEVTRSRILKANHLSCTILASEAGPGLRADYMFANECQAIVELANAVIAARQQAAGCQSPASSSPVASTLDIREPLYVVTACCNRSGLRNKAIELISRSSAR</sequence>
<keyword evidence="4" id="KW-0238">DNA-binding</keyword>
<dbReference type="OrthoDB" id="39175at2759"/>
<keyword evidence="2" id="KW-0862">Zinc</keyword>
<dbReference type="InterPro" id="IPR052360">
    <property type="entry name" value="Transcr_Regulatory_Proteins"/>
</dbReference>
<dbReference type="GO" id="GO:0003677">
    <property type="term" value="F:DNA binding"/>
    <property type="evidence" value="ECO:0007669"/>
    <property type="project" value="UniProtKB-KW"/>
</dbReference>
<evidence type="ECO:0000256" key="5">
    <source>
        <dbReference type="ARBA" id="ARBA00023163"/>
    </source>
</evidence>
<keyword evidence="6" id="KW-0539">Nucleus</keyword>
<keyword evidence="9" id="KW-1185">Reference proteome</keyword>
<evidence type="ECO:0000313" key="9">
    <source>
        <dbReference type="Proteomes" id="UP000799539"/>
    </source>
</evidence>
<dbReference type="PANTHER" id="PTHR36206">
    <property type="entry name" value="ASPERCRYPTIN BIOSYNTHESIS CLUSTER-SPECIFIC TRANSCRIPTION REGULATOR ATNN-RELATED"/>
    <property type="match status" value="1"/>
</dbReference>
<gene>
    <name evidence="8" type="ORF">CERZMDRAFT_95835</name>
</gene>
<evidence type="ECO:0000313" key="8">
    <source>
        <dbReference type="EMBL" id="KAF2213799.1"/>
    </source>
</evidence>
<evidence type="ECO:0000256" key="6">
    <source>
        <dbReference type="ARBA" id="ARBA00023242"/>
    </source>
</evidence>
<dbReference type="PANTHER" id="PTHR36206:SF12">
    <property type="entry name" value="ASPERCRYPTIN BIOSYNTHESIS CLUSTER-SPECIFIC TRANSCRIPTION REGULATOR ATNN-RELATED"/>
    <property type="match status" value="1"/>
</dbReference>
<organism evidence="8 9">
    <name type="scientific">Cercospora zeae-maydis SCOH1-5</name>
    <dbReference type="NCBI Taxonomy" id="717836"/>
    <lineage>
        <taxon>Eukaryota</taxon>
        <taxon>Fungi</taxon>
        <taxon>Dikarya</taxon>
        <taxon>Ascomycota</taxon>
        <taxon>Pezizomycotina</taxon>
        <taxon>Dothideomycetes</taxon>
        <taxon>Dothideomycetidae</taxon>
        <taxon>Mycosphaerellales</taxon>
        <taxon>Mycosphaerellaceae</taxon>
        <taxon>Cercospora</taxon>
    </lineage>
</organism>
<dbReference type="GO" id="GO:0046872">
    <property type="term" value="F:metal ion binding"/>
    <property type="evidence" value="ECO:0007669"/>
    <property type="project" value="UniProtKB-KW"/>
</dbReference>